<dbReference type="InterPro" id="IPR000086">
    <property type="entry name" value="NUDIX_hydrolase_dom"/>
</dbReference>
<dbReference type="PROSITE" id="PS51462">
    <property type="entry name" value="NUDIX"/>
    <property type="match status" value="1"/>
</dbReference>
<dbReference type="RefSeq" id="XP_030836428.1">
    <property type="nucleotide sequence ID" value="XM_030980568.1"/>
</dbReference>
<reference evidence="11" key="2">
    <citation type="submission" date="2021-01" db="UniProtKB">
        <authorList>
            <consortium name="EnsemblMetazoa"/>
        </authorList>
    </citation>
    <scope>IDENTIFICATION</scope>
</reference>
<sequence length="150" mass="17189">MIQDKHRLARWKFPGGFSSPEEDIPDTAMREVLEETGIHTEFKGVLAFRQQHKVPSAFGRSDIYVVTRLKPLTFDINICTTELTNAAWTPVDELTTTNEHTHLTVRMAQLIQHGFLEGFEKVDISMHELPSVYKNTTYKLFHRPLSSSST</sequence>
<dbReference type="InterPro" id="IPR015797">
    <property type="entry name" value="NUDIX_hydrolase-like_dom_sf"/>
</dbReference>
<dbReference type="InterPro" id="IPR003293">
    <property type="entry name" value="Nudix_hydrolase6-like"/>
</dbReference>
<dbReference type="GO" id="GO:0005634">
    <property type="term" value="C:nucleus"/>
    <property type="evidence" value="ECO:0007669"/>
    <property type="project" value="UniProtKB-SubCell"/>
</dbReference>
<evidence type="ECO:0000313" key="12">
    <source>
        <dbReference type="Proteomes" id="UP000007110"/>
    </source>
</evidence>
<accession>A0A7M7NH62</accession>
<dbReference type="GeneID" id="756563"/>
<dbReference type="PRINTS" id="PR01356">
    <property type="entry name" value="GFGPROTEIN"/>
</dbReference>
<feature type="domain" description="Nudix hydrolase" evidence="10">
    <location>
        <begin position="1"/>
        <end position="112"/>
    </location>
</feature>
<evidence type="ECO:0000256" key="1">
    <source>
        <dbReference type="ARBA" id="ARBA00004123"/>
    </source>
</evidence>
<evidence type="ECO:0000256" key="6">
    <source>
        <dbReference type="ARBA" id="ARBA00023128"/>
    </source>
</evidence>
<dbReference type="InterPro" id="IPR020084">
    <property type="entry name" value="NUDIX_hydrolase_CS"/>
</dbReference>
<dbReference type="AlphaFoldDB" id="A0A7M7NH62"/>
<keyword evidence="5" id="KW-0378">Hydrolase</keyword>
<evidence type="ECO:0000256" key="5">
    <source>
        <dbReference type="ARBA" id="ARBA00022801"/>
    </source>
</evidence>
<dbReference type="PROSITE" id="PS00893">
    <property type="entry name" value="NUDIX_BOX"/>
    <property type="match status" value="1"/>
</dbReference>
<dbReference type="FunFam" id="3.90.79.10:FF:000027">
    <property type="entry name" value="nucleoside diphosphate-linked moiety X motif 6"/>
    <property type="match status" value="1"/>
</dbReference>
<reference evidence="12" key="1">
    <citation type="submission" date="2015-02" db="EMBL/GenBank/DDBJ databases">
        <title>Genome sequencing for Strongylocentrotus purpuratus.</title>
        <authorList>
            <person name="Murali S."/>
            <person name="Liu Y."/>
            <person name="Vee V."/>
            <person name="English A."/>
            <person name="Wang M."/>
            <person name="Skinner E."/>
            <person name="Han Y."/>
            <person name="Muzny D.M."/>
            <person name="Worley K.C."/>
            <person name="Gibbs R.A."/>
        </authorList>
    </citation>
    <scope>NUCLEOTIDE SEQUENCE</scope>
</reference>
<dbReference type="OMA" id="ECVRCEW"/>
<keyword evidence="7" id="KW-0539">Nucleus</keyword>
<comment type="subcellular location">
    <subcellularLocation>
        <location evidence="3">Cytoplasm</location>
    </subcellularLocation>
    <subcellularLocation>
        <location evidence="2">Mitochondrion</location>
    </subcellularLocation>
    <subcellularLocation>
        <location evidence="1">Nucleus</location>
    </subcellularLocation>
</comment>
<evidence type="ECO:0000256" key="8">
    <source>
        <dbReference type="ARBA" id="ARBA00057091"/>
    </source>
</evidence>
<evidence type="ECO:0000256" key="9">
    <source>
        <dbReference type="ARBA" id="ARBA00068898"/>
    </source>
</evidence>
<protein>
    <recommendedName>
        <fullName evidence="9">Nucleoside diphosphate-linked moiety X motif 6</fullName>
    </recommendedName>
</protein>
<dbReference type="Pfam" id="PF00293">
    <property type="entry name" value="NUDIX"/>
    <property type="match status" value="1"/>
</dbReference>
<organism evidence="11 12">
    <name type="scientific">Strongylocentrotus purpuratus</name>
    <name type="common">Purple sea urchin</name>
    <dbReference type="NCBI Taxonomy" id="7668"/>
    <lineage>
        <taxon>Eukaryota</taxon>
        <taxon>Metazoa</taxon>
        <taxon>Echinodermata</taxon>
        <taxon>Eleutherozoa</taxon>
        <taxon>Echinozoa</taxon>
        <taxon>Echinoidea</taxon>
        <taxon>Euechinoidea</taxon>
        <taxon>Echinacea</taxon>
        <taxon>Camarodonta</taxon>
        <taxon>Echinidea</taxon>
        <taxon>Strongylocentrotidae</taxon>
        <taxon>Strongylocentrotus</taxon>
    </lineage>
</organism>
<dbReference type="SUPFAM" id="SSF55811">
    <property type="entry name" value="Nudix"/>
    <property type="match status" value="1"/>
</dbReference>
<comment type="function">
    <text evidence="8">May contribute to the regulation of cell proliferation.</text>
</comment>
<name>A0A7M7NH62_STRPU</name>
<dbReference type="GO" id="GO:0005739">
    <property type="term" value="C:mitochondrion"/>
    <property type="evidence" value="ECO:0007669"/>
    <property type="project" value="UniProtKB-SubCell"/>
</dbReference>
<proteinExistence type="predicted"/>
<keyword evidence="4" id="KW-0963">Cytoplasm</keyword>
<dbReference type="Proteomes" id="UP000007110">
    <property type="component" value="Unassembled WGS sequence"/>
</dbReference>
<dbReference type="KEGG" id="spu:756563"/>
<keyword evidence="12" id="KW-1185">Reference proteome</keyword>
<evidence type="ECO:0000256" key="3">
    <source>
        <dbReference type="ARBA" id="ARBA00004496"/>
    </source>
</evidence>
<dbReference type="PANTHER" id="PTHR13994">
    <property type="entry name" value="NUDIX HYDROLASE RELATED"/>
    <property type="match status" value="1"/>
</dbReference>
<dbReference type="Gene3D" id="3.90.79.10">
    <property type="entry name" value="Nucleoside Triphosphate Pyrophosphohydrolase"/>
    <property type="match status" value="1"/>
</dbReference>
<dbReference type="InParanoid" id="A0A7M7NH62"/>
<dbReference type="PANTHER" id="PTHR13994:SF46">
    <property type="entry name" value="NUCLEOSIDE DIPHOSPHATE-LINKED MOIETY X MOTIF 6"/>
    <property type="match status" value="1"/>
</dbReference>
<dbReference type="EnsemblMetazoa" id="XM_030980568">
    <property type="protein sequence ID" value="XP_030836428"/>
    <property type="gene ID" value="LOC756563"/>
</dbReference>
<evidence type="ECO:0000256" key="4">
    <source>
        <dbReference type="ARBA" id="ARBA00022490"/>
    </source>
</evidence>
<evidence type="ECO:0000256" key="2">
    <source>
        <dbReference type="ARBA" id="ARBA00004173"/>
    </source>
</evidence>
<evidence type="ECO:0000259" key="10">
    <source>
        <dbReference type="PROSITE" id="PS51462"/>
    </source>
</evidence>
<keyword evidence="6" id="KW-0496">Mitochondrion</keyword>
<dbReference type="GO" id="GO:0016787">
    <property type="term" value="F:hydrolase activity"/>
    <property type="evidence" value="ECO:0007669"/>
    <property type="project" value="UniProtKB-KW"/>
</dbReference>
<evidence type="ECO:0000256" key="7">
    <source>
        <dbReference type="ARBA" id="ARBA00023242"/>
    </source>
</evidence>
<dbReference type="OrthoDB" id="447842at2759"/>
<evidence type="ECO:0000313" key="11">
    <source>
        <dbReference type="EnsemblMetazoa" id="XP_030836428"/>
    </source>
</evidence>
<dbReference type="Gene3D" id="4.10.80.100">
    <property type="match status" value="1"/>
</dbReference>